<dbReference type="AlphaFoldDB" id="A0A6J4P6S5"/>
<sequence>MTVRAVSALVRATRFKESPMQSPVPAFARSLRALDHILGKAEAHCEARRIDPSVLVNDRLAPDMHPLRRQIGMTCDHAKFAAARLSGQEAPRFEDTEQTFAELRDRVARTLAFIESVPEEAFAGAEDKTITVKAPSREMSFPAPFYLASFAVPNFYFHMTTAYNILRHNGVDLGKLDFMGAA</sequence>
<name>A0A6J4P6S5_9RHOB</name>
<dbReference type="SUPFAM" id="SSF109854">
    <property type="entry name" value="DinB/YfiT-like putative metalloenzymes"/>
    <property type="match status" value="1"/>
</dbReference>
<organism evidence="1">
    <name type="scientific">uncultured Rubellimicrobium sp</name>
    <dbReference type="NCBI Taxonomy" id="543078"/>
    <lineage>
        <taxon>Bacteria</taxon>
        <taxon>Pseudomonadati</taxon>
        <taxon>Pseudomonadota</taxon>
        <taxon>Alphaproteobacteria</taxon>
        <taxon>Rhodobacterales</taxon>
        <taxon>Roseobacteraceae</taxon>
        <taxon>Rubellimicrobium</taxon>
        <taxon>environmental samples</taxon>
    </lineage>
</organism>
<reference evidence="1" key="1">
    <citation type="submission" date="2020-02" db="EMBL/GenBank/DDBJ databases">
        <authorList>
            <person name="Meier V. D."/>
        </authorList>
    </citation>
    <scope>NUCLEOTIDE SEQUENCE</scope>
    <source>
        <strain evidence="1">AVDCRST_MAG15</strain>
    </source>
</reference>
<gene>
    <name evidence="1" type="ORF">AVDCRST_MAG15-1201</name>
</gene>
<dbReference type="InterPro" id="IPR018531">
    <property type="entry name" value="DUF1993"/>
</dbReference>
<proteinExistence type="predicted"/>
<dbReference type="EMBL" id="CADCUU010000167">
    <property type="protein sequence ID" value="CAA9404324.1"/>
    <property type="molecule type" value="Genomic_DNA"/>
</dbReference>
<dbReference type="Gene3D" id="1.20.120.450">
    <property type="entry name" value="dinb family like domain"/>
    <property type="match status" value="1"/>
</dbReference>
<protein>
    <submittedName>
        <fullName evidence="1">Uncharacterized protein conserved in bacteria</fullName>
    </submittedName>
</protein>
<dbReference type="PANTHER" id="PTHR36922">
    <property type="entry name" value="BLL2446 PROTEIN"/>
    <property type="match status" value="1"/>
</dbReference>
<dbReference type="InterPro" id="IPR034660">
    <property type="entry name" value="DinB/YfiT-like"/>
</dbReference>
<dbReference type="PANTHER" id="PTHR36922:SF1">
    <property type="entry name" value="DUF1993 DOMAIN-CONTAINING PROTEIN"/>
    <property type="match status" value="1"/>
</dbReference>
<accession>A0A6J4P6S5</accession>
<evidence type="ECO:0000313" key="1">
    <source>
        <dbReference type="EMBL" id="CAA9404324.1"/>
    </source>
</evidence>
<dbReference type="Pfam" id="PF09351">
    <property type="entry name" value="DUF1993"/>
    <property type="match status" value="1"/>
</dbReference>